<accession>A0A2I5HK21</accession>
<proteinExistence type="predicted"/>
<feature type="domain" description="Translocated intimin receptor central" evidence="2">
    <location>
        <begin position="496"/>
        <end position="543"/>
    </location>
</feature>
<feature type="compositionally biased region" description="Low complexity" evidence="1">
    <location>
        <begin position="300"/>
        <end position="314"/>
    </location>
</feature>
<gene>
    <name evidence="3" type="ORF">CNQ75_16105</name>
</gene>
<feature type="region of interest" description="Disordered" evidence="1">
    <location>
        <begin position="652"/>
        <end position="672"/>
    </location>
</feature>
<dbReference type="Gene3D" id="4.10.820.10">
    <property type="entry name" value="Translocated intimin receptor, central domain"/>
    <property type="match status" value="1"/>
</dbReference>
<dbReference type="EMBL" id="CP023345">
    <property type="protein sequence ID" value="ATW55909.1"/>
    <property type="molecule type" value="Genomic_DNA"/>
</dbReference>
<reference evidence="3 4" key="1">
    <citation type="submission" date="2017-09" db="EMBL/GenBank/DDBJ databases">
        <title>Complete genome of Salmonella enterica subsp. diarizonae isolated from stool of a patient with bacterial enteropathy.</title>
        <authorList>
            <person name="Zhou J."/>
            <person name="Chen Q."/>
            <person name="Guo L."/>
            <person name="Fan J."/>
        </authorList>
    </citation>
    <scope>NUCLEOTIDE SEQUENCE [LARGE SCALE GENOMIC DNA]</scope>
    <source>
        <strain evidence="3 4">HZS154</strain>
    </source>
</reference>
<feature type="compositionally biased region" description="Polar residues" evidence="1">
    <location>
        <begin position="19"/>
        <end position="28"/>
    </location>
</feature>
<feature type="region of interest" description="Disordered" evidence="1">
    <location>
        <begin position="1"/>
        <end position="28"/>
    </location>
</feature>
<dbReference type="RefSeq" id="WP_063390161.1">
    <property type="nucleotide sequence ID" value="NZ_CP011288.1"/>
</dbReference>
<dbReference type="AlphaFoldDB" id="A0A2I5HK21"/>
<dbReference type="Pfam" id="PF03549">
    <property type="entry name" value="Tir_receptor_M"/>
    <property type="match status" value="1"/>
</dbReference>
<evidence type="ECO:0000313" key="4">
    <source>
        <dbReference type="Proteomes" id="UP000230639"/>
    </source>
</evidence>
<dbReference type="InterPro" id="IPR003536">
    <property type="entry name" value="Transloc_intimin_rcpt_cen_dom"/>
</dbReference>
<dbReference type="Proteomes" id="UP000230639">
    <property type="component" value="Chromosome"/>
</dbReference>
<evidence type="ECO:0000313" key="3">
    <source>
        <dbReference type="EMBL" id="ATW55909.1"/>
    </source>
</evidence>
<evidence type="ECO:0000256" key="1">
    <source>
        <dbReference type="SAM" id="MobiDB-lite"/>
    </source>
</evidence>
<feature type="compositionally biased region" description="Polar residues" evidence="1">
    <location>
        <begin position="329"/>
        <end position="351"/>
    </location>
</feature>
<feature type="compositionally biased region" description="Polar residues" evidence="1">
    <location>
        <begin position="230"/>
        <end position="261"/>
    </location>
</feature>
<protein>
    <recommendedName>
        <fullName evidence="2">Translocated intimin receptor central domain-containing protein</fullName>
    </recommendedName>
</protein>
<dbReference type="STRING" id="59204.UQ49_05770"/>
<dbReference type="InterPro" id="IPR037003">
    <property type="entry name" value="Tir_central_sf"/>
</dbReference>
<feature type="region of interest" description="Disordered" evidence="1">
    <location>
        <begin position="230"/>
        <end position="351"/>
    </location>
</feature>
<organism evidence="3 4">
    <name type="scientific">Salmonella diarizonae</name>
    <dbReference type="NCBI Taxonomy" id="59204"/>
    <lineage>
        <taxon>Bacteria</taxon>
        <taxon>Pseudomonadati</taxon>
        <taxon>Pseudomonadota</taxon>
        <taxon>Gammaproteobacteria</taxon>
        <taxon>Enterobacterales</taxon>
        <taxon>Enterobacteriaceae</taxon>
        <taxon>Salmonella</taxon>
    </lineage>
</organism>
<sequence>MPIQVSIPTPPSLPPRASGLNNGGNTSTIKQEIYNAPKDSAFNTIRFIDNSGRKRPGLADGFAPALTKELIKNHQDPLTTTTEFFNNKGSNLATIPERMSAVVGTYERFGGDITGRGTQVFASVFGPTTDASVVASNKGKQLRAMQATSQHPSATAIKDNISSDSNTFDRKAFSEKVAYLDKALSRGENKASIATANLKSEVVQPKEMRLEKRSLLPIDTGCVASTSVEKQGTVGHTSNLTNVNASTSGVITRDQSTNTPAINDRIASDAHNPDSHLNSFGNNADIERRSSANNHVQERGNLSSSENNVGEGSSDLTDNNIHYREDLSLSENNAPGNNHSSANNNKPQLIDSINNASTKDKLELNATPVQEAKQKHTHRISDNSLFSIIGIATLLLGIGIDGLGIALRGESSTADTAEADQLVDIPADLQDEITSLENSVELEDQISSMLNDIATQCEDNVTQITEVAEWLSSAQDQILSDIERKAYDTALVQTEATAFADPNNQQMTVDDYGNLVPTGQLTTAAKEECEEQATQIAQQAKNMASTALSSTIDRINAKATDISKVSDTLANASSTANDISQSTQTVINKLGNIEQTVENYVNSQTNVTQSGISSSEFYTIEGLGSVVAALSVPIFAKLFTNIHHNKLAEKQVKDQSVNQKSSAIQDDITASDNVNALSEQGDYYTYEDESDTQSDLSSNESLAARDGSLAGRIDNLAEDIESDSSDSSSVYTEDTSDSVDIGTLVTLV</sequence>
<feature type="compositionally biased region" description="Polar residues" evidence="1">
    <location>
        <begin position="654"/>
        <end position="672"/>
    </location>
</feature>
<evidence type="ECO:0000259" key="2">
    <source>
        <dbReference type="Pfam" id="PF03549"/>
    </source>
</evidence>
<name>A0A2I5HK21_SALDZ</name>